<dbReference type="EMBL" id="VKKG01000001">
    <property type="protein sequence ID" value="TRY19423.1"/>
    <property type="molecule type" value="Genomic_DNA"/>
</dbReference>
<dbReference type="OrthoDB" id="9809557at2"/>
<organism evidence="2 3">
    <name type="scientific">Tessaracoccus rhinocerotis</name>
    <dbReference type="NCBI Taxonomy" id="1689449"/>
    <lineage>
        <taxon>Bacteria</taxon>
        <taxon>Bacillati</taxon>
        <taxon>Actinomycetota</taxon>
        <taxon>Actinomycetes</taxon>
        <taxon>Propionibacteriales</taxon>
        <taxon>Propionibacteriaceae</taxon>
        <taxon>Tessaracoccus</taxon>
    </lineage>
</organism>
<feature type="compositionally biased region" description="Polar residues" evidence="1">
    <location>
        <begin position="559"/>
        <end position="571"/>
    </location>
</feature>
<evidence type="ECO:0000313" key="2">
    <source>
        <dbReference type="EMBL" id="TRY19423.1"/>
    </source>
</evidence>
<reference evidence="2 3" key="1">
    <citation type="submission" date="2019-07" db="EMBL/GenBank/DDBJ databases">
        <authorList>
            <person name="Zhou L.-Y."/>
        </authorList>
    </citation>
    <scope>NUCLEOTIDE SEQUENCE [LARGE SCALE GENOMIC DNA]</scope>
    <source>
        <strain evidence="2 3">YIM 101269</strain>
    </source>
</reference>
<gene>
    <name evidence="2" type="ORF">FOJ82_00455</name>
</gene>
<comment type="caution">
    <text evidence="2">The sequence shown here is derived from an EMBL/GenBank/DDBJ whole genome shotgun (WGS) entry which is preliminary data.</text>
</comment>
<dbReference type="RefSeq" id="WP_143936511.1">
    <property type="nucleotide sequence ID" value="NZ_VKKG01000001.1"/>
</dbReference>
<accession>A0A553K3Y8</accession>
<feature type="region of interest" description="Disordered" evidence="1">
    <location>
        <begin position="553"/>
        <end position="588"/>
    </location>
</feature>
<keyword evidence="3" id="KW-1185">Reference proteome</keyword>
<dbReference type="InterPro" id="IPR036388">
    <property type="entry name" value="WH-like_DNA-bd_sf"/>
</dbReference>
<dbReference type="Proteomes" id="UP000317638">
    <property type="component" value="Unassembled WGS sequence"/>
</dbReference>
<dbReference type="Gene3D" id="1.10.10.10">
    <property type="entry name" value="Winged helix-like DNA-binding domain superfamily/Winged helix DNA-binding domain"/>
    <property type="match status" value="1"/>
</dbReference>
<protein>
    <submittedName>
        <fullName evidence="2">Sigma-70 family RNA polymerase sigma factor</fullName>
    </submittedName>
</protein>
<evidence type="ECO:0000313" key="3">
    <source>
        <dbReference type="Proteomes" id="UP000317638"/>
    </source>
</evidence>
<dbReference type="SUPFAM" id="SSF88659">
    <property type="entry name" value="Sigma3 and sigma4 domains of RNA polymerase sigma factors"/>
    <property type="match status" value="1"/>
</dbReference>
<name>A0A553K3Y8_9ACTN</name>
<dbReference type="AlphaFoldDB" id="A0A553K3Y8"/>
<dbReference type="InterPro" id="IPR013324">
    <property type="entry name" value="RNA_pol_sigma_r3/r4-like"/>
</dbReference>
<evidence type="ECO:0000256" key="1">
    <source>
        <dbReference type="SAM" id="MobiDB-lite"/>
    </source>
</evidence>
<sequence length="588" mass="62857">MSGTMFDRALRASMDRVTGEPLWFDQWAATVIECDRAFAAAGIVDHTVRATAATARLVSDPVANLMAAEFTAINSQALTTVQREEARLAGRTALRFATHAAARNASGVKLAVLLGIERELTPAPPPDQPLHSAMADWRIAVAACGLSHPGPSVHLSAAIATNQVLLLSHCLQLLDRVESISVATDMSRLRAGVEASRESWRQARADFKFATFGGRPHDADALSTRRLAAAVDSRNAALVSNRSAEQVLHAVLQSGFAGNLVAGLVVGRSSPDVALPVINAAHQLQQIVDPLPDDPFRDVPLPAAPVLTAAAPEPTREVPTSYEPGAGVLVEPVRLTPASEIELAKRRDVGILAHAALACDPVASSITSSVSEGELRGLAADGRQAQAQMVVSALPASRGAQRSVLWFNKEEALQAAVVELMEATARWNPDKSRWLTYATATAGWAAKHWIRDDANLPLPFDTDSMPANLADPGLTPAEVAERSEARTEAAHLVEWIKRQGEGELTAVTAQVLLARHGLDGQPPRTFGQVAAELGFSEATARRYCKEGLQVLRQAGPFPESTQPPAVSSRAQIENRRRRPTPHRTTPTR</sequence>
<proteinExistence type="predicted"/>